<dbReference type="InterPro" id="IPR000829">
    <property type="entry name" value="DAGK"/>
</dbReference>
<feature type="transmembrane region" description="Helical" evidence="19">
    <location>
        <begin position="33"/>
        <end position="51"/>
    </location>
</feature>
<name>A0A1I2JFF7_9BACI</name>
<evidence type="ECO:0000256" key="13">
    <source>
        <dbReference type="ARBA" id="ARBA00023209"/>
    </source>
</evidence>
<feature type="binding site" evidence="18">
    <location>
        <position position="30"/>
    </location>
    <ligand>
        <name>a divalent metal cation</name>
        <dbReference type="ChEBI" id="CHEBI:60240"/>
    </ligand>
</feature>
<evidence type="ECO:0000256" key="18">
    <source>
        <dbReference type="PIRSR" id="PIRSR600829-4"/>
    </source>
</evidence>
<keyword evidence="3" id="KW-1003">Cell membrane</keyword>
<evidence type="ECO:0000313" key="21">
    <source>
        <dbReference type="Proteomes" id="UP000198897"/>
    </source>
</evidence>
<feature type="binding site" evidence="17">
    <location>
        <position position="30"/>
    </location>
    <ligand>
        <name>ATP</name>
        <dbReference type="ChEBI" id="CHEBI:30616"/>
    </ligand>
</feature>
<dbReference type="Pfam" id="PF01219">
    <property type="entry name" value="DAGK_prokar"/>
    <property type="match status" value="1"/>
</dbReference>
<feature type="transmembrane region" description="Helical" evidence="19">
    <location>
        <begin position="98"/>
        <end position="119"/>
    </location>
</feature>
<keyword evidence="18" id="KW-0479">Metal-binding</keyword>
<keyword evidence="12 19" id="KW-0472">Membrane</keyword>
<dbReference type="OrthoDB" id="9789934at2"/>
<evidence type="ECO:0000256" key="8">
    <source>
        <dbReference type="ARBA" id="ARBA00022777"/>
    </source>
</evidence>
<evidence type="ECO:0000256" key="5">
    <source>
        <dbReference type="ARBA" id="ARBA00022679"/>
    </source>
</evidence>
<proteinExistence type="inferred from homology"/>
<dbReference type="InterPro" id="IPR036945">
    <property type="entry name" value="DAGK_sf"/>
</dbReference>
<feature type="binding site" evidence="17">
    <location>
        <begin position="96"/>
        <end position="97"/>
    </location>
    <ligand>
        <name>ATP</name>
        <dbReference type="ChEBI" id="CHEBI:30616"/>
    </ligand>
</feature>
<dbReference type="Proteomes" id="UP000198897">
    <property type="component" value="Unassembled WGS sequence"/>
</dbReference>
<dbReference type="GO" id="GO:0005524">
    <property type="term" value="F:ATP binding"/>
    <property type="evidence" value="ECO:0007669"/>
    <property type="project" value="UniProtKB-KW"/>
</dbReference>
<gene>
    <name evidence="20" type="ORF">SAMN05216353_101117</name>
</gene>
<dbReference type="EMBL" id="FOOG01000001">
    <property type="protein sequence ID" value="SFF53572.1"/>
    <property type="molecule type" value="Genomic_DNA"/>
</dbReference>
<comment type="cofactor">
    <cofactor evidence="18">
        <name>Mg(2+)</name>
        <dbReference type="ChEBI" id="CHEBI:18420"/>
    </cofactor>
    <text evidence="18">Mn(2+), Zn(2+), Cd(2+) and Co(2+) support activity to lesser extents.</text>
</comment>
<comment type="subcellular location">
    <subcellularLocation>
        <location evidence="1">Cell membrane</location>
        <topology evidence="1">Multi-pass membrane protein</topology>
    </subcellularLocation>
</comment>
<sequence length="126" mass="13749">MSSDLKGHKKKKSIGFRFAWNGIKEVWSAERNFRIHLIAGVLCIAAGAGLRVSTVEWALLIIVMAIVITLEMINSSIERVMDYLAPQYHPLAGLVKDIAAGAVLIASIASLIVGAFIFVPRLITLF</sequence>
<evidence type="ECO:0000256" key="9">
    <source>
        <dbReference type="ARBA" id="ARBA00022840"/>
    </source>
</evidence>
<evidence type="ECO:0000256" key="6">
    <source>
        <dbReference type="ARBA" id="ARBA00022692"/>
    </source>
</evidence>
<dbReference type="Gene3D" id="1.10.287.3610">
    <property type="match status" value="1"/>
</dbReference>
<evidence type="ECO:0000256" key="15">
    <source>
        <dbReference type="PIRSR" id="PIRSR600829-1"/>
    </source>
</evidence>
<keyword evidence="21" id="KW-1185">Reference proteome</keyword>
<feature type="binding site" evidence="16">
    <location>
        <position position="71"/>
    </location>
    <ligand>
        <name>substrate</name>
    </ligand>
</feature>
<evidence type="ECO:0000256" key="17">
    <source>
        <dbReference type="PIRSR" id="PIRSR600829-3"/>
    </source>
</evidence>
<evidence type="ECO:0000256" key="1">
    <source>
        <dbReference type="ARBA" id="ARBA00004651"/>
    </source>
</evidence>
<evidence type="ECO:0000256" key="14">
    <source>
        <dbReference type="ARBA" id="ARBA00023264"/>
    </source>
</evidence>
<dbReference type="CDD" id="cd14265">
    <property type="entry name" value="UDPK_IM_like"/>
    <property type="match status" value="1"/>
</dbReference>
<accession>A0A1I2JFF7</accession>
<keyword evidence="11" id="KW-0443">Lipid metabolism</keyword>
<dbReference type="GO" id="GO:0016301">
    <property type="term" value="F:kinase activity"/>
    <property type="evidence" value="ECO:0007669"/>
    <property type="project" value="UniProtKB-KW"/>
</dbReference>
<evidence type="ECO:0000256" key="2">
    <source>
        <dbReference type="ARBA" id="ARBA00005967"/>
    </source>
</evidence>
<dbReference type="PANTHER" id="PTHR34299">
    <property type="entry name" value="DIACYLGLYCEROL KINASE"/>
    <property type="match status" value="1"/>
</dbReference>
<feature type="binding site" evidence="18">
    <location>
        <position position="78"/>
    </location>
    <ligand>
        <name>a divalent metal cation</name>
        <dbReference type="ChEBI" id="CHEBI:60240"/>
    </ligand>
</feature>
<keyword evidence="18" id="KW-0460">Magnesium</keyword>
<evidence type="ECO:0000256" key="11">
    <source>
        <dbReference type="ARBA" id="ARBA00023098"/>
    </source>
</evidence>
<protein>
    <submittedName>
        <fullName evidence="20">Undecaprenol kinase</fullName>
    </submittedName>
</protein>
<feature type="transmembrane region" description="Helical" evidence="19">
    <location>
        <begin position="57"/>
        <end position="77"/>
    </location>
</feature>
<evidence type="ECO:0000256" key="19">
    <source>
        <dbReference type="SAM" id="Phobius"/>
    </source>
</evidence>
<organism evidence="20 21">
    <name type="scientific">Halobacillus alkaliphilus</name>
    <dbReference type="NCBI Taxonomy" id="396056"/>
    <lineage>
        <taxon>Bacteria</taxon>
        <taxon>Bacillati</taxon>
        <taxon>Bacillota</taxon>
        <taxon>Bacilli</taxon>
        <taxon>Bacillales</taxon>
        <taxon>Bacillaceae</taxon>
        <taxon>Halobacillus</taxon>
    </lineage>
</organism>
<keyword evidence="9 17" id="KW-0067">ATP-binding</keyword>
<feature type="active site" description="Proton acceptor" evidence="15">
    <location>
        <position position="71"/>
    </location>
</feature>
<keyword evidence="8 20" id="KW-0418">Kinase</keyword>
<evidence type="ECO:0000256" key="7">
    <source>
        <dbReference type="ARBA" id="ARBA00022741"/>
    </source>
</evidence>
<dbReference type="InterPro" id="IPR033717">
    <property type="entry name" value="UDPK"/>
</dbReference>
<evidence type="ECO:0000256" key="16">
    <source>
        <dbReference type="PIRSR" id="PIRSR600829-2"/>
    </source>
</evidence>
<keyword evidence="6 19" id="KW-0812">Transmembrane</keyword>
<keyword evidence="4" id="KW-0444">Lipid biosynthesis</keyword>
<dbReference type="AlphaFoldDB" id="A0A1I2JFF7"/>
<dbReference type="RefSeq" id="WP_089749097.1">
    <property type="nucleotide sequence ID" value="NZ_FOOG01000001.1"/>
</dbReference>
<dbReference type="GO" id="GO:0008654">
    <property type="term" value="P:phospholipid biosynthetic process"/>
    <property type="evidence" value="ECO:0007669"/>
    <property type="project" value="UniProtKB-KW"/>
</dbReference>
<evidence type="ECO:0000256" key="10">
    <source>
        <dbReference type="ARBA" id="ARBA00022989"/>
    </source>
</evidence>
<keyword evidence="10 19" id="KW-1133">Transmembrane helix</keyword>
<evidence type="ECO:0000256" key="12">
    <source>
        <dbReference type="ARBA" id="ARBA00023136"/>
    </source>
</evidence>
<feature type="binding site" evidence="17">
    <location>
        <position position="78"/>
    </location>
    <ligand>
        <name>ATP</name>
        <dbReference type="ChEBI" id="CHEBI:30616"/>
    </ligand>
</feature>
<comment type="similarity">
    <text evidence="2">Belongs to the bacterial diacylglycerol kinase family.</text>
</comment>
<dbReference type="GO" id="GO:0046872">
    <property type="term" value="F:metal ion binding"/>
    <property type="evidence" value="ECO:0007669"/>
    <property type="project" value="UniProtKB-KW"/>
</dbReference>
<keyword evidence="5" id="KW-0808">Transferase</keyword>
<evidence type="ECO:0000256" key="4">
    <source>
        <dbReference type="ARBA" id="ARBA00022516"/>
    </source>
</evidence>
<evidence type="ECO:0000313" key="20">
    <source>
        <dbReference type="EMBL" id="SFF53572.1"/>
    </source>
</evidence>
<keyword evidence="7 17" id="KW-0547">Nucleotide-binding</keyword>
<dbReference type="PANTHER" id="PTHR34299:SF1">
    <property type="entry name" value="DIACYLGLYCEROL KINASE"/>
    <property type="match status" value="1"/>
</dbReference>
<dbReference type="GO" id="GO:0005886">
    <property type="term" value="C:plasma membrane"/>
    <property type="evidence" value="ECO:0007669"/>
    <property type="project" value="UniProtKB-SubCell"/>
</dbReference>
<reference evidence="21" key="1">
    <citation type="submission" date="2016-10" db="EMBL/GenBank/DDBJ databases">
        <authorList>
            <person name="Varghese N."/>
            <person name="Submissions S."/>
        </authorList>
    </citation>
    <scope>NUCLEOTIDE SEQUENCE [LARGE SCALE GENOMIC DNA]</scope>
    <source>
        <strain evidence="21">FP5</strain>
    </source>
</reference>
<keyword evidence="13" id="KW-0594">Phospholipid biosynthesis</keyword>
<keyword evidence="14" id="KW-1208">Phospholipid metabolism</keyword>
<evidence type="ECO:0000256" key="3">
    <source>
        <dbReference type="ARBA" id="ARBA00022475"/>
    </source>
</evidence>